<dbReference type="InterPro" id="IPR041916">
    <property type="entry name" value="Anti_sigma_zinc_sf"/>
</dbReference>
<proteinExistence type="predicted"/>
<sequence length="235" mass="26017">MQKACNSLLDYVNGALSEEDAYQFEKHKKDCAYCQEEFDDLMEIMDVLPFAAEPVHPPDDMKARVLPGVEEHQEDERVVSIPNKKKDYKHWVISLLAAGLLFSISGHAYSILSKDKKSGPAETVQVIDQVTRKIDLQGETAGKASAAFIKKDSRMTLVVEAAGLEPLEGEEVYQVWLIEGEQPHRAGSFVTNSNGEGAVSYTIETDRTWEQIAISKEPNATSEAPRGDVMLSSTL</sequence>
<name>A0A0A2TFI4_9BACI</name>
<dbReference type="STRING" id="1385514.N782_00830"/>
<dbReference type="InterPro" id="IPR018764">
    <property type="entry name" value="RskA_C"/>
</dbReference>
<keyword evidence="5 9" id="KW-1133">Transmembrane helix</keyword>
<reference evidence="11 12" key="1">
    <citation type="journal article" date="2015" name="Stand. Genomic Sci.">
        <title>High quality draft genome sequence of the moderately halophilic bacterium Pontibacillus yanchengensis Y32(T) and comparison among Pontibacillus genomes.</title>
        <authorList>
            <person name="Huang J."/>
            <person name="Qiao Z.X."/>
            <person name="Tang J.W."/>
            <person name="Wang G."/>
        </authorList>
    </citation>
    <scope>NUCLEOTIDE SEQUENCE [LARGE SCALE GENOMIC DNA]</scope>
    <source>
        <strain evidence="11 12">Y32</strain>
    </source>
</reference>
<evidence type="ECO:0000256" key="8">
    <source>
        <dbReference type="ARBA" id="ARBA00030803"/>
    </source>
</evidence>
<dbReference type="Pfam" id="PF10099">
    <property type="entry name" value="RskA_C"/>
    <property type="match status" value="1"/>
</dbReference>
<gene>
    <name evidence="11" type="ORF">N782_00830</name>
</gene>
<keyword evidence="6 9" id="KW-0472">Membrane</keyword>
<dbReference type="Gene3D" id="1.10.10.1320">
    <property type="entry name" value="Anti-sigma factor, zinc-finger domain"/>
    <property type="match status" value="1"/>
</dbReference>
<comment type="caution">
    <text evidence="11">The sequence shown here is derived from an EMBL/GenBank/DDBJ whole genome shotgun (WGS) entry which is preliminary data.</text>
</comment>
<evidence type="ECO:0000256" key="4">
    <source>
        <dbReference type="ARBA" id="ARBA00022692"/>
    </source>
</evidence>
<feature type="domain" description="Anti-sigma K factor RskA C-terminal" evidence="10">
    <location>
        <begin position="120"/>
        <end position="227"/>
    </location>
</feature>
<evidence type="ECO:0000259" key="10">
    <source>
        <dbReference type="Pfam" id="PF10099"/>
    </source>
</evidence>
<dbReference type="AlphaFoldDB" id="A0A0A2TFI4"/>
<dbReference type="RefSeq" id="WP_036815247.1">
    <property type="nucleotide sequence ID" value="NZ_AVBF01000001.1"/>
</dbReference>
<dbReference type="EMBL" id="AVBF01000001">
    <property type="protein sequence ID" value="KGP74617.1"/>
    <property type="molecule type" value="Genomic_DNA"/>
</dbReference>
<dbReference type="InterPro" id="IPR051474">
    <property type="entry name" value="Anti-sigma-K/W_factor"/>
</dbReference>
<feature type="transmembrane region" description="Helical" evidence="9">
    <location>
        <begin position="91"/>
        <end position="112"/>
    </location>
</feature>
<dbReference type="GO" id="GO:0006417">
    <property type="term" value="P:regulation of translation"/>
    <property type="evidence" value="ECO:0007669"/>
    <property type="project" value="TreeGrafter"/>
</dbReference>
<evidence type="ECO:0000256" key="2">
    <source>
        <dbReference type="ARBA" id="ARBA00004236"/>
    </source>
</evidence>
<dbReference type="eggNOG" id="COG5343">
    <property type="taxonomic scope" value="Bacteria"/>
</dbReference>
<keyword evidence="12" id="KW-1185">Reference proteome</keyword>
<accession>A0A0A2TFI4</accession>
<evidence type="ECO:0000256" key="5">
    <source>
        <dbReference type="ARBA" id="ARBA00022989"/>
    </source>
</evidence>
<comment type="subcellular location">
    <subcellularLocation>
        <location evidence="2">Cell membrane</location>
    </subcellularLocation>
    <subcellularLocation>
        <location evidence="1">Membrane</location>
        <topology evidence="1">Single-pass membrane protein</topology>
    </subcellularLocation>
</comment>
<dbReference type="GO" id="GO:0016989">
    <property type="term" value="F:sigma factor antagonist activity"/>
    <property type="evidence" value="ECO:0007669"/>
    <property type="project" value="TreeGrafter"/>
</dbReference>
<dbReference type="OrthoDB" id="150725at2"/>
<organism evidence="11 12">
    <name type="scientific">Pontibacillus yanchengensis Y32</name>
    <dbReference type="NCBI Taxonomy" id="1385514"/>
    <lineage>
        <taxon>Bacteria</taxon>
        <taxon>Bacillati</taxon>
        <taxon>Bacillota</taxon>
        <taxon>Bacilli</taxon>
        <taxon>Bacillales</taxon>
        <taxon>Bacillaceae</taxon>
        <taxon>Pontibacillus</taxon>
    </lineage>
</organism>
<dbReference type="Proteomes" id="UP000030147">
    <property type="component" value="Unassembled WGS sequence"/>
</dbReference>
<dbReference type="PANTHER" id="PTHR37461">
    <property type="entry name" value="ANTI-SIGMA-K FACTOR RSKA"/>
    <property type="match status" value="1"/>
</dbReference>
<dbReference type="PANTHER" id="PTHR37461:SF1">
    <property type="entry name" value="ANTI-SIGMA-K FACTOR RSKA"/>
    <property type="match status" value="1"/>
</dbReference>
<evidence type="ECO:0000256" key="9">
    <source>
        <dbReference type="SAM" id="Phobius"/>
    </source>
</evidence>
<evidence type="ECO:0000256" key="1">
    <source>
        <dbReference type="ARBA" id="ARBA00004167"/>
    </source>
</evidence>
<keyword evidence="3" id="KW-1003">Cell membrane</keyword>
<evidence type="ECO:0000313" key="12">
    <source>
        <dbReference type="Proteomes" id="UP000030147"/>
    </source>
</evidence>
<evidence type="ECO:0000256" key="6">
    <source>
        <dbReference type="ARBA" id="ARBA00023136"/>
    </source>
</evidence>
<protein>
    <recommendedName>
        <fullName evidence="8">Regulator of SigK</fullName>
    </recommendedName>
    <alternativeName>
        <fullName evidence="7">Sigma-K anti-sigma factor RskA</fullName>
    </alternativeName>
</protein>
<evidence type="ECO:0000256" key="3">
    <source>
        <dbReference type="ARBA" id="ARBA00022475"/>
    </source>
</evidence>
<dbReference type="GO" id="GO:0005886">
    <property type="term" value="C:plasma membrane"/>
    <property type="evidence" value="ECO:0007669"/>
    <property type="project" value="UniProtKB-SubCell"/>
</dbReference>
<keyword evidence="4 9" id="KW-0812">Transmembrane</keyword>
<evidence type="ECO:0000256" key="7">
    <source>
        <dbReference type="ARBA" id="ARBA00029829"/>
    </source>
</evidence>
<evidence type="ECO:0000313" key="11">
    <source>
        <dbReference type="EMBL" id="KGP74617.1"/>
    </source>
</evidence>